<dbReference type="InterPro" id="IPR057860">
    <property type="entry name" value="HEAT_RRP12_N"/>
</dbReference>
<dbReference type="Proteomes" id="UP000663879">
    <property type="component" value="Unassembled WGS sequence"/>
</dbReference>
<dbReference type="Gene3D" id="1.25.10.10">
    <property type="entry name" value="Leucine-rich Repeat Variant"/>
    <property type="match status" value="1"/>
</dbReference>
<name>A0A813M9X6_9BILA</name>
<dbReference type="Pfam" id="PF08161">
    <property type="entry name" value="RRP12_HEAT"/>
    <property type="match status" value="1"/>
</dbReference>
<evidence type="ECO:0000256" key="4">
    <source>
        <dbReference type="SAM" id="MobiDB-lite"/>
    </source>
</evidence>
<organism evidence="7 8">
    <name type="scientific">Brachionus calyciflorus</name>
    <dbReference type="NCBI Taxonomy" id="104777"/>
    <lineage>
        <taxon>Eukaryota</taxon>
        <taxon>Metazoa</taxon>
        <taxon>Spiralia</taxon>
        <taxon>Gnathifera</taxon>
        <taxon>Rotifera</taxon>
        <taxon>Eurotatoria</taxon>
        <taxon>Monogononta</taxon>
        <taxon>Pseudotrocha</taxon>
        <taxon>Ploima</taxon>
        <taxon>Brachionidae</taxon>
        <taxon>Brachionus</taxon>
    </lineage>
</organism>
<feature type="domain" description="RRP12 N-terminal HEAT" evidence="6">
    <location>
        <begin position="99"/>
        <end position="358"/>
    </location>
</feature>
<evidence type="ECO:0008006" key="9">
    <source>
        <dbReference type="Google" id="ProtNLM"/>
    </source>
</evidence>
<feature type="region of interest" description="Disordered" evidence="4">
    <location>
        <begin position="745"/>
        <end position="769"/>
    </location>
</feature>
<feature type="compositionally biased region" description="Low complexity" evidence="4">
    <location>
        <begin position="1332"/>
        <end position="1343"/>
    </location>
</feature>
<feature type="compositionally biased region" description="Basic and acidic residues" evidence="4">
    <location>
        <begin position="1199"/>
        <end position="1214"/>
    </location>
</feature>
<dbReference type="PANTHER" id="PTHR48287">
    <property type="entry name" value="ARM REPEAT SUPERFAMILY PROTEIN"/>
    <property type="match status" value="1"/>
</dbReference>
<feature type="region of interest" description="Disordered" evidence="4">
    <location>
        <begin position="1"/>
        <end position="21"/>
    </location>
</feature>
<gene>
    <name evidence="7" type="ORF">OXX778_LOCUS1554</name>
</gene>
<dbReference type="SUPFAM" id="SSF48371">
    <property type="entry name" value="ARM repeat"/>
    <property type="match status" value="1"/>
</dbReference>
<keyword evidence="3" id="KW-0539">Nucleus</keyword>
<dbReference type="InterPro" id="IPR016024">
    <property type="entry name" value="ARM-type_fold"/>
</dbReference>
<evidence type="ECO:0000313" key="7">
    <source>
        <dbReference type="EMBL" id="CAF0715160.1"/>
    </source>
</evidence>
<comment type="caution">
    <text evidence="7">The sequence shown here is derived from an EMBL/GenBank/DDBJ whole genome shotgun (WGS) entry which is preliminary data.</text>
</comment>
<evidence type="ECO:0000313" key="8">
    <source>
        <dbReference type="Proteomes" id="UP000663879"/>
    </source>
</evidence>
<evidence type="ECO:0000259" key="5">
    <source>
        <dbReference type="Pfam" id="PF08161"/>
    </source>
</evidence>
<dbReference type="InterPro" id="IPR011989">
    <property type="entry name" value="ARM-like"/>
</dbReference>
<evidence type="ECO:0000259" key="6">
    <source>
        <dbReference type="Pfam" id="PF25772"/>
    </source>
</evidence>
<feature type="compositionally biased region" description="Low complexity" evidence="4">
    <location>
        <begin position="752"/>
        <end position="769"/>
    </location>
</feature>
<feature type="compositionally biased region" description="Basic and acidic residues" evidence="4">
    <location>
        <begin position="1225"/>
        <end position="1238"/>
    </location>
</feature>
<feature type="compositionally biased region" description="Basic and acidic residues" evidence="4">
    <location>
        <begin position="1377"/>
        <end position="1407"/>
    </location>
</feature>
<evidence type="ECO:0000256" key="2">
    <source>
        <dbReference type="ARBA" id="ARBA00007690"/>
    </source>
</evidence>
<feature type="compositionally biased region" description="Basic and acidic residues" evidence="4">
    <location>
        <begin position="1269"/>
        <end position="1284"/>
    </location>
</feature>
<dbReference type="GO" id="GO:0005634">
    <property type="term" value="C:nucleus"/>
    <property type="evidence" value="ECO:0007669"/>
    <property type="project" value="UniProtKB-SubCell"/>
</dbReference>
<evidence type="ECO:0000256" key="3">
    <source>
        <dbReference type="ARBA" id="ARBA00023242"/>
    </source>
</evidence>
<keyword evidence="8" id="KW-1185">Reference proteome</keyword>
<dbReference type="PANTHER" id="PTHR48287:SF1">
    <property type="entry name" value="ARM REPEAT SUPERFAMILY PROTEIN"/>
    <property type="match status" value="1"/>
</dbReference>
<comment type="similarity">
    <text evidence="2">Belongs to the RRP12 family.</text>
</comment>
<feature type="domain" description="RRP12 HEAT" evidence="5">
    <location>
        <begin position="427"/>
        <end position="700"/>
    </location>
</feature>
<feature type="region of interest" description="Disordered" evidence="4">
    <location>
        <begin position="1199"/>
        <end position="1408"/>
    </location>
</feature>
<reference evidence="7" key="1">
    <citation type="submission" date="2021-02" db="EMBL/GenBank/DDBJ databases">
        <authorList>
            <person name="Nowell W R."/>
        </authorList>
    </citation>
    <scope>NUCLEOTIDE SEQUENCE</scope>
    <source>
        <strain evidence="7">Ploen Becks lab</strain>
    </source>
</reference>
<sequence>MVKGKRWKKGQSSSSNPETKKYREMAKNSRNFFNFGISESNGSSQLTQKALAQLDSMSIGHDNNFDSKSMISDTDSADTFRSWASCWSDCTNATFNKVHRYWRSNSALHKEILAVLAAITEVIKENNGKESETEYLAALMTGMESVEDNEESVSAFLYLIALSIKKVPENVLRAKYFDLLNSFMKQLDKYGKEGNNVTLIKSCLMCLCWLLKSQDQKIWDNEKTVKCYLEILNCITHDKPKIRKCGQEAVRLIINSCNSTESVDMYKYVGSLTAEYCLTLIKNADEDSEAAKSDKNAKRTTANQIVLHVLSLFKYIIHHFDLKQLKSIGECLFGLMISKDLMIISNCYQIFYQLFTTQTNFLNCDLNAQIMNAFYDFQPSENDPQQMIGWLAVMETAIKSLNRLNKALCLSHLPRIFQTFMATLSSSHHKNVHVVVTNCLSSILEQCVQTNIDLFVEDLKKHEDPSKSLLHKIFSHIESGLSFQYHMSWVFVMKILASAFTCFKNKETFPIVEKCLTSLANLRESEQFDFKKEADVAIGRAVQTYGPKLVIDSIDLKITGDETTYEYTRSWMLPLLKDYIEKTELSFFVKRIIPLAQKLRARYELFKMKNQKIEAKIFETLQNQLWALLPGFCDFATDFEEAFKTLAKTLGEVLEKCPDLRGYILQGLRTGINRSTEEGKALMAKYAKNYLPIMFNIYTTEIRLDKDPSRQSLIDTIKCYLRITDNDLINTYLVQAMKNYEIHSKKHEESVKNSNEQKNNQTETTQQSKVVFDFNKQPSSNKQSISHLESEPFLFAKYSFLDLVAILAKYSNGQNIQNIFEVSIQTISDKTIDKTTQKKFYKILDSILSSGKPSSEKQNDIIFKFVQSKFELIGNFFVKSLTECNSAAKVPRLKCLLDLMDYVQNSEHKIFLKQVLPEIILSIREINHKSREAAFQLLNSMLKLWQKLGLEAQPPVTEIDSLNEFFHLVMVGLAGSTNMVSCTCLALSSLTFEFRENISGSLIKDLIDTSCLLIRSDNKETVLGSMNLLKIMCSAFQAPTLGQYLDQICDAIHHLHEKRPNIESDSKQSINHFAGTAPITKSQRIKTLVKLTLKKLMKKFSYEILHEKIFCNENRPKAGDMDLGEKKFVYLSSAVKQGLENLLGNLKKMIEKEKKKRLDDEKASKKAGKTNQLDLVSIYTTNTHKTFGNNINEIEDLLKESESEDESVHQDAKSMKSSKTNKSAKQAEKKSRKKDDKSSMAWLQENDDEDPLDLLDPMAIKRVLSTKPLTKEQIEKKKSRDSNTKNRGFKLSNDGKLIIDDSDEEDSDLDNGKKKSKKTKQPGELEEMMDTLSLSKKSMALSKKSNKKRMIGDEDDSDIEDNKSKFSYKSGGHGIHRNTEKSKRINDYGSEYRAKKGGGDVKIKNKPDPYAYIPFNPAKLNKRKKAKLQGEFKGVVKAAQRGAQKGSKKVKRF</sequence>
<evidence type="ECO:0000256" key="1">
    <source>
        <dbReference type="ARBA" id="ARBA00004123"/>
    </source>
</evidence>
<dbReference type="EMBL" id="CAJNOC010000102">
    <property type="protein sequence ID" value="CAF0715160.1"/>
    <property type="molecule type" value="Genomic_DNA"/>
</dbReference>
<comment type="subcellular location">
    <subcellularLocation>
        <location evidence="1">Nucleus</location>
    </subcellularLocation>
</comment>
<dbReference type="Pfam" id="PF25772">
    <property type="entry name" value="HEAT_RRP12_N"/>
    <property type="match status" value="1"/>
</dbReference>
<protein>
    <recommendedName>
        <fullName evidence="9">RRP12</fullName>
    </recommendedName>
</protein>
<accession>A0A813M9X6</accession>
<dbReference type="InterPro" id="IPR012978">
    <property type="entry name" value="HEAT_RRP12"/>
</dbReference>
<dbReference type="InterPro" id="IPR052087">
    <property type="entry name" value="RRP12"/>
</dbReference>
<feature type="compositionally biased region" description="Acidic residues" evidence="4">
    <location>
        <begin position="1300"/>
        <end position="1309"/>
    </location>
</feature>
<dbReference type="OrthoDB" id="2192888at2759"/>
<proteinExistence type="inferred from homology"/>